<dbReference type="GO" id="GO:0005975">
    <property type="term" value="P:carbohydrate metabolic process"/>
    <property type="evidence" value="ECO:0007669"/>
    <property type="project" value="InterPro"/>
</dbReference>
<dbReference type="PANTHER" id="PTHR11749">
    <property type="entry name" value="RIBULOSE-5-PHOSPHATE-3-EPIMERASE"/>
    <property type="match status" value="1"/>
</dbReference>
<sequence>FIEESLWKIEGLRKNCLSAIIEVDGGVNKEVAKKCKEAGADIVCAASYIFDSDNIEKAIKE</sequence>
<feature type="non-terminal residue" evidence="3">
    <location>
        <position position="61"/>
    </location>
</feature>
<dbReference type="Gene3D" id="3.20.20.70">
    <property type="entry name" value="Aldolase class I"/>
    <property type="match status" value="1"/>
</dbReference>
<evidence type="ECO:0000313" key="4">
    <source>
        <dbReference type="Proteomes" id="UP000230603"/>
    </source>
</evidence>
<reference evidence="4" key="1">
    <citation type="submission" date="2017-09" db="EMBL/GenBank/DDBJ databases">
        <title>Depth-based differentiation of microbial function through sediment-hosted aquifers and enrichment of novel symbionts in the deep terrestrial subsurface.</title>
        <authorList>
            <person name="Probst A.J."/>
            <person name="Ladd B."/>
            <person name="Jarett J.K."/>
            <person name="Geller-Mcgrath D.E."/>
            <person name="Sieber C.M.K."/>
            <person name="Emerson J.B."/>
            <person name="Anantharaman K."/>
            <person name="Thomas B.C."/>
            <person name="Malmstrom R."/>
            <person name="Stieglmeier M."/>
            <person name="Klingl A."/>
            <person name="Woyke T."/>
            <person name="Ryan C.M."/>
            <person name="Banfield J.F."/>
        </authorList>
    </citation>
    <scope>NUCLEOTIDE SEQUENCE [LARGE SCALE GENOMIC DNA]</scope>
</reference>
<dbReference type="GO" id="GO:0046872">
    <property type="term" value="F:metal ion binding"/>
    <property type="evidence" value="ECO:0007669"/>
    <property type="project" value="UniProtKB-KW"/>
</dbReference>
<gene>
    <name evidence="3" type="ORF">COV00_00680</name>
</gene>
<keyword evidence="1" id="KW-0479">Metal-binding</keyword>
<protein>
    <submittedName>
        <fullName evidence="3">Ribulose-phosphate 3-epimerase</fullName>
    </submittedName>
</protein>
<evidence type="ECO:0000256" key="2">
    <source>
        <dbReference type="ARBA" id="ARBA00023235"/>
    </source>
</evidence>
<organism evidence="3 4">
    <name type="scientific">Candidatus Tagabacteria bacterium CG10_big_fil_rev_8_21_14_0_10_40_13</name>
    <dbReference type="NCBI Taxonomy" id="1975022"/>
    <lineage>
        <taxon>Bacteria</taxon>
        <taxon>Candidatus Tagaibacteriota</taxon>
    </lineage>
</organism>
<accession>A0A2M8L9J9</accession>
<dbReference type="AlphaFoldDB" id="A0A2M8L9J9"/>
<dbReference type="Proteomes" id="UP000230603">
    <property type="component" value="Unassembled WGS sequence"/>
</dbReference>
<dbReference type="InterPro" id="IPR011060">
    <property type="entry name" value="RibuloseP-bd_barrel"/>
</dbReference>
<evidence type="ECO:0000313" key="3">
    <source>
        <dbReference type="EMBL" id="PJE73288.1"/>
    </source>
</evidence>
<dbReference type="GO" id="GO:0016857">
    <property type="term" value="F:racemase and epimerase activity, acting on carbohydrates and derivatives"/>
    <property type="evidence" value="ECO:0007669"/>
    <property type="project" value="InterPro"/>
</dbReference>
<comment type="caution">
    <text evidence="3">The sequence shown here is derived from an EMBL/GenBank/DDBJ whole genome shotgun (WGS) entry which is preliminary data.</text>
</comment>
<feature type="non-terminal residue" evidence="3">
    <location>
        <position position="1"/>
    </location>
</feature>
<name>A0A2M8L9J9_9BACT</name>
<dbReference type="Pfam" id="PF00834">
    <property type="entry name" value="Ribul_P_3_epim"/>
    <property type="match status" value="1"/>
</dbReference>
<dbReference type="InterPro" id="IPR013785">
    <property type="entry name" value="Aldolase_TIM"/>
</dbReference>
<dbReference type="InterPro" id="IPR000056">
    <property type="entry name" value="Ribul_P_3_epim-like"/>
</dbReference>
<dbReference type="EMBL" id="PFEP01000011">
    <property type="protein sequence ID" value="PJE73288.1"/>
    <property type="molecule type" value="Genomic_DNA"/>
</dbReference>
<keyword evidence="2" id="KW-0413">Isomerase</keyword>
<dbReference type="SUPFAM" id="SSF51366">
    <property type="entry name" value="Ribulose-phoshate binding barrel"/>
    <property type="match status" value="1"/>
</dbReference>
<proteinExistence type="predicted"/>
<evidence type="ECO:0000256" key="1">
    <source>
        <dbReference type="ARBA" id="ARBA00022723"/>
    </source>
</evidence>